<gene>
    <name evidence="2" type="ORF">CBOVIS_LOCUS8472</name>
</gene>
<accession>A0A8S1F231</accession>
<reference evidence="2 3" key="1">
    <citation type="submission" date="2020-04" db="EMBL/GenBank/DDBJ databases">
        <authorList>
            <person name="Laetsch R D."/>
            <person name="Stevens L."/>
            <person name="Kumar S."/>
            <person name="Blaxter L. M."/>
        </authorList>
    </citation>
    <scope>NUCLEOTIDE SEQUENCE [LARGE SCALE GENOMIC DNA]</scope>
</reference>
<keyword evidence="3" id="KW-1185">Reference proteome</keyword>
<feature type="compositionally biased region" description="Basic and acidic residues" evidence="1">
    <location>
        <begin position="1"/>
        <end position="12"/>
    </location>
</feature>
<dbReference type="EMBL" id="CADEPM010000005">
    <property type="protein sequence ID" value="CAB3406396.1"/>
    <property type="molecule type" value="Genomic_DNA"/>
</dbReference>
<protein>
    <submittedName>
        <fullName evidence="2">Uncharacterized protein</fullName>
    </submittedName>
</protein>
<evidence type="ECO:0000256" key="1">
    <source>
        <dbReference type="SAM" id="MobiDB-lite"/>
    </source>
</evidence>
<evidence type="ECO:0000313" key="3">
    <source>
        <dbReference type="Proteomes" id="UP000494206"/>
    </source>
</evidence>
<organism evidence="2 3">
    <name type="scientific">Caenorhabditis bovis</name>
    <dbReference type="NCBI Taxonomy" id="2654633"/>
    <lineage>
        <taxon>Eukaryota</taxon>
        <taxon>Metazoa</taxon>
        <taxon>Ecdysozoa</taxon>
        <taxon>Nematoda</taxon>
        <taxon>Chromadorea</taxon>
        <taxon>Rhabditida</taxon>
        <taxon>Rhabditina</taxon>
        <taxon>Rhabditomorpha</taxon>
        <taxon>Rhabditoidea</taxon>
        <taxon>Rhabditidae</taxon>
        <taxon>Peloderinae</taxon>
        <taxon>Caenorhabditis</taxon>
    </lineage>
</organism>
<name>A0A8S1F231_9PELO</name>
<comment type="caution">
    <text evidence="2">The sequence shown here is derived from an EMBL/GenBank/DDBJ whole genome shotgun (WGS) entry which is preliminary data.</text>
</comment>
<evidence type="ECO:0000313" key="2">
    <source>
        <dbReference type="EMBL" id="CAB3406396.1"/>
    </source>
</evidence>
<proteinExistence type="predicted"/>
<sequence>MSTRIAENKEQAQIDDDGDGYHPDMPRSREALEQNRRLEFELAREVHRAVVEIVELYRDQLVNARMLEPNSDDETDGEMNPDS</sequence>
<dbReference type="Proteomes" id="UP000494206">
    <property type="component" value="Unassembled WGS sequence"/>
</dbReference>
<feature type="region of interest" description="Disordered" evidence="1">
    <location>
        <begin position="1"/>
        <end position="27"/>
    </location>
</feature>
<dbReference type="AlphaFoldDB" id="A0A8S1F231"/>